<dbReference type="InterPro" id="IPR005269">
    <property type="entry name" value="LOG"/>
</dbReference>
<accession>A0ABT0VMB6</accession>
<dbReference type="NCBIfam" id="TIGR00730">
    <property type="entry name" value="Rossman fold protein, TIGR00730 family"/>
    <property type="match status" value="1"/>
</dbReference>
<sequence length="187" mass="20930">MKTFAVYCGASNGNKPIFASKTREFAQWLVKNKHRVVYGGGKNGLMGILANTILDNGGDIIGIVPENLAKHHTQLMRLNDLRVVANMAVRKEQMLTLADVCLALPGGPGTLEEIADAFSWTRVGDNDNPCIFLNIDGYYDPLKQMFDDMVTNNFLSEYDRNHLLFTTSFTEINDFIMSYTPPIFDAR</sequence>
<comment type="caution">
    <text evidence="3">The sequence shown here is derived from an EMBL/GenBank/DDBJ whole genome shotgun (WGS) entry which is preliminary data.</text>
</comment>
<dbReference type="EMBL" id="JAGMVS010000076">
    <property type="protein sequence ID" value="MCM2438069.1"/>
    <property type="molecule type" value="Genomic_DNA"/>
</dbReference>
<dbReference type="Pfam" id="PF03641">
    <property type="entry name" value="Lysine_decarbox"/>
    <property type="match status" value="1"/>
</dbReference>
<dbReference type="InterPro" id="IPR031100">
    <property type="entry name" value="LOG_fam"/>
</dbReference>
<keyword evidence="2" id="KW-0203">Cytokinin biosynthesis</keyword>
<proteinExistence type="inferred from homology"/>
<dbReference type="PANTHER" id="PTHR31223:SF70">
    <property type="entry name" value="LOG FAMILY PROTEIN YJL055W"/>
    <property type="match status" value="1"/>
</dbReference>
<dbReference type="RefSeq" id="WP_205143978.1">
    <property type="nucleotide sequence ID" value="NZ_JAFBDN010000016.1"/>
</dbReference>
<name>A0ABT0VMB6_9LACO</name>
<gene>
    <name evidence="3" type="ORF">KAK10_09180</name>
</gene>
<dbReference type="Proteomes" id="UP001057481">
    <property type="component" value="Unassembled WGS sequence"/>
</dbReference>
<evidence type="ECO:0000256" key="1">
    <source>
        <dbReference type="ARBA" id="ARBA00006763"/>
    </source>
</evidence>
<dbReference type="EC" id="3.2.2.n1" evidence="2"/>
<evidence type="ECO:0000313" key="3">
    <source>
        <dbReference type="EMBL" id="MCM2438069.1"/>
    </source>
</evidence>
<keyword evidence="2" id="KW-0378">Hydrolase</keyword>
<protein>
    <recommendedName>
        <fullName evidence="2">Cytokinin riboside 5'-monophosphate phosphoribohydrolase</fullName>
        <ecNumber evidence="2">3.2.2.n1</ecNumber>
    </recommendedName>
</protein>
<dbReference type="SUPFAM" id="SSF102405">
    <property type="entry name" value="MCP/YpsA-like"/>
    <property type="match status" value="1"/>
</dbReference>
<dbReference type="PANTHER" id="PTHR31223">
    <property type="entry name" value="LOG FAMILY PROTEIN YJL055W"/>
    <property type="match status" value="1"/>
</dbReference>
<organism evidence="3 4">
    <name type="scientific">Periweissella beninensis</name>
    <dbReference type="NCBI Taxonomy" id="504936"/>
    <lineage>
        <taxon>Bacteria</taxon>
        <taxon>Bacillati</taxon>
        <taxon>Bacillota</taxon>
        <taxon>Bacilli</taxon>
        <taxon>Lactobacillales</taxon>
        <taxon>Lactobacillaceae</taxon>
        <taxon>Periweissella</taxon>
    </lineage>
</organism>
<keyword evidence="4" id="KW-1185">Reference proteome</keyword>
<evidence type="ECO:0000256" key="2">
    <source>
        <dbReference type="RuleBase" id="RU363015"/>
    </source>
</evidence>
<reference evidence="3" key="1">
    <citation type="submission" date="2021-04" db="EMBL/GenBank/DDBJ databases">
        <title>Taxonomic assessment of Weissella genus.</title>
        <authorList>
            <person name="Fanelli F."/>
            <person name="Chieffi D."/>
            <person name="Dell'Aquila A."/>
            <person name="Gyu-Sung C."/>
            <person name="Franz C.M.A.P."/>
            <person name="Fusco V."/>
        </authorList>
    </citation>
    <scope>NUCLEOTIDE SEQUENCE</scope>
    <source>
        <strain evidence="3">LMG 25373</strain>
    </source>
</reference>
<comment type="similarity">
    <text evidence="1 2">Belongs to the LOG family.</text>
</comment>
<dbReference type="Gene3D" id="3.40.50.450">
    <property type="match status" value="1"/>
</dbReference>
<evidence type="ECO:0000313" key="4">
    <source>
        <dbReference type="Proteomes" id="UP001057481"/>
    </source>
</evidence>